<evidence type="ECO:0000256" key="1">
    <source>
        <dbReference type="SAM" id="MobiDB-lite"/>
    </source>
</evidence>
<feature type="compositionally biased region" description="Basic and acidic residues" evidence="1">
    <location>
        <begin position="8"/>
        <end position="22"/>
    </location>
</feature>
<dbReference type="AlphaFoldDB" id="A0A0C3EKR8"/>
<dbReference type="STRING" id="765440.A0A0C3EKR8"/>
<organism evidence="2 3">
    <name type="scientific">Piloderma croceum (strain F 1598)</name>
    <dbReference type="NCBI Taxonomy" id="765440"/>
    <lineage>
        <taxon>Eukaryota</taxon>
        <taxon>Fungi</taxon>
        <taxon>Dikarya</taxon>
        <taxon>Basidiomycota</taxon>
        <taxon>Agaricomycotina</taxon>
        <taxon>Agaricomycetes</taxon>
        <taxon>Agaricomycetidae</taxon>
        <taxon>Atheliales</taxon>
        <taxon>Atheliaceae</taxon>
        <taxon>Piloderma</taxon>
    </lineage>
</organism>
<protein>
    <submittedName>
        <fullName evidence="2">Uncharacterized protein</fullName>
    </submittedName>
</protein>
<dbReference type="OrthoDB" id="2637568at2759"/>
<feature type="compositionally biased region" description="Pro residues" evidence="1">
    <location>
        <begin position="77"/>
        <end position="88"/>
    </location>
</feature>
<evidence type="ECO:0000313" key="3">
    <source>
        <dbReference type="Proteomes" id="UP000054166"/>
    </source>
</evidence>
<dbReference type="HOGENOM" id="CLU_025216_0_0_1"/>
<sequence>MSSSLDRVTSDYSDRGVGHPESRLQTPSLLSSPLPPNPIELTSTGRPSLAVSEQPHLTTPNPSTMIKDMDLAVSPPNEAPDPPAPFPPDEISNSPEEAHEAPAVSPKFTQGAGGRPTTKALGVIDEGFSRIMAIIEELAEVTGKPPSDLYRRLEKSRKGSSDGQLWNIYLHYFARHEDEEAGRINKSLQRTRVFRSQCYAQYKADHSNFQELLETYHALAMEASRTLDINTFVMTAGNIVLSDHGLVSFYETPNATGFLSDKTGIEPNEAQAAFAAHVFNQKAMDSIAFARDPKPNSTRMKTEDPSPSGALSDNILAPSLLLAIKQKLSEMFKEFGVSIPMNQFPWNGYPDIFIPGEVRGNNKTKGIGDLFSTEQVDLATSLGLMGRTNFPTILSRAPQDRLEGIKSGSHPVVIRRRSPPGSDALRGRQAHYSIDDKLPTYRVDGPHQLADDCQHIHTPCNLEGSLHTWHAHLSSTTAPQSLSAARHGSDDEQRGGVVFTALPIRYYLTLLNNYGRSCLDIFLLYLVLFLLASPPSRLTSLGQFLE</sequence>
<evidence type="ECO:0000313" key="2">
    <source>
        <dbReference type="EMBL" id="KIM73185.1"/>
    </source>
</evidence>
<keyword evidence="3" id="KW-1185">Reference proteome</keyword>
<proteinExistence type="predicted"/>
<feature type="region of interest" description="Disordered" evidence="1">
    <location>
        <begin position="1"/>
        <end position="117"/>
    </location>
</feature>
<dbReference type="InParanoid" id="A0A0C3EKR8"/>
<dbReference type="EMBL" id="KN833090">
    <property type="protein sequence ID" value="KIM73185.1"/>
    <property type="molecule type" value="Genomic_DNA"/>
</dbReference>
<gene>
    <name evidence="2" type="ORF">PILCRDRAFT_15432</name>
</gene>
<reference evidence="3" key="2">
    <citation type="submission" date="2015-01" db="EMBL/GenBank/DDBJ databases">
        <title>Evolutionary Origins and Diversification of the Mycorrhizal Mutualists.</title>
        <authorList>
            <consortium name="DOE Joint Genome Institute"/>
            <consortium name="Mycorrhizal Genomics Consortium"/>
            <person name="Kohler A."/>
            <person name="Kuo A."/>
            <person name="Nagy L.G."/>
            <person name="Floudas D."/>
            <person name="Copeland A."/>
            <person name="Barry K.W."/>
            <person name="Cichocki N."/>
            <person name="Veneault-Fourrey C."/>
            <person name="LaButti K."/>
            <person name="Lindquist E.A."/>
            <person name="Lipzen A."/>
            <person name="Lundell T."/>
            <person name="Morin E."/>
            <person name="Murat C."/>
            <person name="Riley R."/>
            <person name="Ohm R."/>
            <person name="Sun H."/>
            <person name="Tunlid A."/>
            <person name="Henrissat B."/>
            <person name="Grigoriev I.V."/>
            <person name="Hibbett D.S."/>
            <person name="Martin F."/>
        </authorList>
    </citation>
    <scope>NUCLEOTIDE SEQUENCE [LARGE SCALE GENOMIC DNA]</scope>
    <source>
        <strain evidence="3">F 1598</strain>
    </source>
</reference>
<reference evidence="2 3" key="1">
    <citation type="submission" date="2014-04" db="EMBL/GenBank/DDBJ databases">
        <authorList>
            <consortium name="DOE Joint Genome Institute"/>
            <person name="Kuo A."/>
            <person name="Tarkka M."/>
            <person name="Buscot F."/>
            <person name="Kohler A."/>
            <person name="Nagy L.G."/>
            <person name="Floudas D."/>
            <person name="Copeland A."/>
            <person name="Barry K.W."/>
            <person name="Cichocki N."/>
            <person name="Veneault-Fourrey C."/>
            <person name="LaButti K."/>
            <person name="Lindquist E.A."/>
            <person name="Lipzen A."/>
            <person name="Lundell T."/>
            <person name="Morin E."/>
            <person name="Murat C."/>
            <person name="Sun H."/>
            <person name="Tunlid A."/>
            <person name="Henrissat B."/>
            <person name="Grigoriev I.V."/>
            <person name="Hibbett D.S."/>
            <person name="Martin F."/>
            <person name="Nordberg H.P."/>
            <person name="Cantor M.N."/>
            <person name="Hua S.X."/>
        </authorList>
    </citation>
    <scope>NUCLEOTIDE SEQUENCE [LARGE SCALE GENOMIC DNA]</scope>
    <source>
        <strain evidence="2 3">F 1598</strain>
    </source>
</reference>
<accession>A0A0C3EKR8</accession>
<name>A0A0C3EKR8_PILCF</name>
<feature type="compositionally biased region" description="Polar residues" evidence="1">
    <location>
        <begin position="55"/>
        <end position="64"/>
    </location>
</feature>
<dbReference type="Proteomes" id="UP000054166">
    <property type="component" value="Unassembled WGS sequence"/>
</dbReference>